<name>A0A2R6S099_ACTCC</name>
<dbReference type="InterPro" id="IPR050796">
    <property type="entry name" value="SCF_F-box_component"/>
</dbReference>
<reference evidence="4" key="2">
    <citation type="journal article" date="2018" name="BMC Genomics">
        <title>A manually annotated Actinidia chinensis var. chinensis (kiwifruit) genome highlights the challenges associated with draft genomes and gene prediction in plants.</title>
        <authorList>
            <person name="Pilkington S.M."/>
            <person name="Crowhurst R."/>
            <person name="Hilario E."/>
            <person name="Nardozza S."/>
            <person name="Fraser L."/>
            <person name="Peng Y."/>
            <person name="Gunaseelan K."/>
            <person name="Simpson R."/>
            <person name="Tahir J."/>
            <person name="Deroles S.C."/>
            <person name="Templeton K."/>
            <person name="Luo Z."/>
            <person name="Davy M."/>
            <person name="Cheng C."/>
            <person name="McNeilage M."/>
            <person name="Scaglione D."/>
            <person name="Liu Y."/>
            <person name="Zhang Q."/>
            <person name="Datson P."/>
            <person name="De Silva N."/>
            <person name="Gardiner S.E."/>
            <person name="Bassett H."/>
            <person name="Chagne D."/>
            <person name="McCallum J."/>
            <person name="Dzierzon H."/>
            <person name="Deng C."/>
            <person name="Wang Y.Y."/>
            <person name="Barron L."/>
            <person name="Manako K."/>
            <person name="Bowen J."/>
            <person name="Foster T.M."/>
            <person name="Erridge Z.A."/>
            <person name="Tiffin H."/>
            <person name="Waite C.N."/>
            <person name="Davies K.M."/>
            <person name="Grierson E.P."/>
            <person name="Laing W.A."/>
            <person name="Kirk R."/>
            <person name="Chen X."/>
            <person name="Wood M."/>
            <person name="Montefiori M."/>
            <person name="Brummell D.A."/>
            <person name="Schwinn K.E."/>
            <person name="Catanach A."/>
            <person name="Fullerton C."/>
            <person name="Li D."/>
            <person name="Meiyalaghan S."/>
            <person name="Nieuwenhuizen N."/>
            <person name="Read N."/>
            <person name="Prakash R."/>
            <person name="Hunter D."/>
            <person name="Zhang H."/>
            <person name="McKenzie M."/>
            <person name="Knabel M."/>
            <person name="Harris A."/>
            <person name="Allan A.C."/>
            <person name="Gleave A."/>
            <person name="Chen A."/>
            <person name="Janssen B.J."/>
            <person name="Plunkett B."/>
            <person name="Ampomah-Dwamena C."/>
            <person name="Voogd C."/>
            <person name="Leif D."/>
            <person name="Lafferty D."/>
            <person name="Souleyre E.J.F."/>
            <person name="Varkonyi-Gasic E."/>
            <person name="Gambi F."/>
            <person name="Hanley J."/>
            <person name="Yao J.L."/>
            <person name="Cheung J."/>
            <person name="David K.M."/>
            <person name="Warren B."/>
            <person name="Marsh K."/>
            <person name="Snowden K.C."/>
            <person name="Lin-Wang K."/>
            <person name="Brian L."/>
            <person name="Martinez-Sanchez M."/>
            <person name="Wang M."/>
            <person name="Ileperuma N."/>
            <person name="Macnee N."/>
            <person name="Campin R."/>
            <person name="McAtee P."/>
            <person name="Drummond R.S.M."/>
            <person name="Espley R.V."/>
            <person name="Ireland H.S."/>
            <person name="Wu R."/>
            <person name="Atkinson R.G."/>
            <person name="Karunairetnam S."/>
            <person name="Bulley S."/>
            <person name="Chunkath S."/>
            <person name="Hanley Z."/>
            <person name="Storey R."/>
            <person name="Thrimawithana A.H."/>
            <person name="Thomson S."/>
            <person name="David C."/>
            <person name="Testolin R."/>
            <person name="Huang H."/>
            <person name="Hellens R.P."/>
            <person name="Schaffer R.J."/>
        </authorList>
    </citation>
    <scope>NUCLEOTIDE SEQUENCE [LARGE SCALE GENOMIC DNA]</scope>
    <source>
        <strain evidence="4">cv. Red5</strain>
    </source>
</reference>
<dbReference type="SMART" id="SM00256">
    <property type="entry name" value="FBOX"/>
    <property type="match status" value="1"/>
</dbReference>
<evidence type="ECO:0000313" key="3">
    <source>
        <dbReference type="EMBL" id="PSS35700.1"/>
    </source>
</evidence>
<dbReference type="OrthoDB" id="591557at2759"/>
<feature type="compositionally biased region" description="Basic and acidic residues" evidence="1">
    <location>
        <begin position="1"/>
        <end position="14"/>
    </location>
</feature>
<feature type="compositionally biased region" description="Polar residues" evidence="1">
    <location>
        <begin position="23"/>
        <end position="32"/>
    </location>
</feature>
<dbReference type="OMA" id="RDNSFKY"/>
<accession>A0A2R6S099</accession>
<sequence>MAIESDSTRRESERKKKKKKKTNQSPIDSQPLPSLPPEIIAEILSRLPVKSLLQFRSVSKSWLSLISNHEFAKTHLGIASKNDDYAHHRLILSSVRPQFDLKSCSLYSVLYEQEQQSLIASELDYPLKDPHRSFSVVGSCNGLVCIAIEEDAVFLWNPCTRKSKRLPDSRVRMKYGCYVIYGFGCDESSDDYKVVVILCFLGSGGLYETKVKVYALRTNSWRRIGDFSYGIPLDDSGKFVNGSLHWAASGNLGANYSWVIVSLDLAKETYGEVEQPNYGDGGLDLSLWELKGWLCVLCNYPGTHVDVWVMKETYGEVEQPNYGDGGLDLSLWELKGWLCVLCNYPGTHVDVWVMKEYGVRESWTKLFVISYLPEPSNDGFSRPLCISKNGEILLQYGSQLVLYNPKDGTSKILDIQNIYDFLESDTYVESLVSPNAVQRQH</sequence>
<evidence type="ECO:0000256" key="1">
    <source>
        <dbReference type="SAM" id="MobiDB-lite"/>
    </source>
</evidence>
<protein>
    <submittedName>
        <fullName evidence="3">F-box/kelch-repeat protein</fullName>
    </submittedName>
</protein>
<dbReference type="Pfam" id="PF07734">
    <property type="entry name" value="FBA_1"/>
    <property type="match status" value="1"/>
</dbReference>
<dbReference type="InterPro" id="IPR036047">
    <property type="entry name" value="F-box-like_dom_sf"/>
</dbReference>
<reference evidence="3 4" key="1">
    <citation type="submission" date="2017-07" db="EMBL/GenBank/DDBJ databases">
        <title>An improved, manually edited Actinidia chinensis var. chinensis (kiwifruit) genome highlights the challenges associated with draft genomes and gene prediction in plants.</title>
        <authorList>
            <person name="Pilkington S."/>
            <person name="Crowhurst R."/>
            <person name="Hilario E."/>
            <person name="Nardozza S."/>
            <person name="Fraser L."/>
            <person name="Peng Y."/>
            <person name="Gunaseelan K."/>
            <person name="Simpson R."/>
            <person name="Tahir J."/>
            <person name="Deroles S."/>
            <person name="Templeton K."/>
            <person name="Luo Z."/>
            <person name="Davy M."/>
            <person name="Cheng C."/>
            <person name="Mcneilage M."/>
            <person name="Scaglione D."/>
            <person name="Liu Y."/>
            <person name="Zhang Q."/>
            <person name="Datson P."/>
            <person name="De Silva N."/>
            <person name="Gardiner S."/>
            <person name="Bassett H."/>
            <person name="Chagne D."/>
            <person name="Mccallum J."/>
            <person name="Dzierzon H."/>
            <person name="Deng C."/>
            <person name="Wang Y.-Y."/>
            <person name="Barron N."/>
            <person name="Manako K."/>
            <person name="Bowen J."/>
            <person name="Foster T."/>
            <person name="Erridge Z."/>
            <person name="Tiffin H."/>
            <person name="Waite C."/>
            <person name="Davies K."/>
            <person name="Grierson E."/>
            <person name="Laing W."/>
            <person name="Kirk R."/>
            <person name="Chen X."/>
            <person name="Wood M."/>
            <person name="Montefiori M."/>
            <person name="Brummell D."/>
            <person name="Schwinn K."/>
            <person name="Catanach A."/>
            <person name="Fullerton C."/>
            <person name="Li D."/>
            <person name="Meiyalaghan S."/>
            <person name="Nieuwenhuizen N."/>
            <person name="Read N."/>
            <person name="Prakash R."/>
            <person name="Hunter D."/>
            <person name="Zhang H."/>
            <person name="Mckenzie M."/>
            <person name="Knabel M."/>
            <person name="Harris A."/>
            <person name="Allan A."/>
            <person name="Chen A."/>
            <person name="Janssen B."/>
            <person name="Plunkett B."/>
            <person name="Dwamena C."/>
            <person name="Voogd C."/>
            <person name="Leif D."/>
            <person name="Lafferty D."/>
            <person name="Souleyre E."/>
            <person name="Varkonyi-Gasic E."/>
            <person name="Gambi F."/>
            <person name="Hanley J."/>
            <person name="Yao J.-L."/>
            <person name="Cheung J."/>
            <person name="David K."/>
            <person name="Warren B."/>
            <person name="Marsh K."/>
            <person name="Snowden K."/>
            <person name="Lin-Wang K."/>
            <person name="Brian L."/>
            <person name="Martinez-Sanchez M."/>
            <person name="Wang M."/>
            <person name="Ileperuma N."/>
            <person name="Macnee N."/>
            <person name="Campin R."/>
            <person name="Mcatee P."/>
            <person name="Drummond R."/>
            <person name="Espley R."/>
            <person name="Ireland H."/>
            <person name="Wu R."/>
            <person name="Atkinson R."/>
            <person name="Karunairetnam S."/>
            <person name="Bulley S."/>
            <person name="Chunkath S."/>
            <person name="Hanley Z."/>
            <person name="Storey R."/>
            <person name="Thrimawithana A."/>
            <person name="Thomson S."/>
            <person name="David C."/>
            <person name="Testolin R."/>
        </authorList>
    </citation>
    <scope>NUCLEOTIDE SEQUENCE [LARGE SCALE GENOMIC DNA]</scope>
    <source>
        <strain evidence="4">cv. Red5</strain>
        <tissue evidence="3">Young leaf</tissue>
    </source>
</reference>
<evidence type="ECO:0000259" key="2">
    <source>
        <dbReference type="PROSITE" id="PS50181"/>
    </source>
</evidence>
<dbReference type="Gramene" id="PSS35700">
    <property type="protein sequence ID" value="PSS35700"/>
    <property type="gene ID" value="CEY00_Acc00185"/>
</dbReference>
<gene>
    <name evidence="3" type="ORF">CEY00_Acc00185</name>
</gene>
<dbReference type="CDD" id="cd22157">
    <property type="entry name" value="F-box_AtFBW1-like"/>
    <property type="match status" value="1"/>
</dbReference>
<dbReference type="FunCoup" id="A0A2R6S099">
    <property type="interactions" value="8"/>
</dbReference>
<comment type="caution">
    <text evidence="3">The sequence shown here is derived from an EMBL/GenBank/DDBJ whole genome shotgun (WGS) entry which is preliminary data.</text>
</comment>
<keyword evidence="4" id="KW-1185">Reference proteome</keyword>
<dbReference type="PANTHER" id="PTHR31672">
    <property type="entry name" value="BNACNNG10540D PROTEIN"/>
    <property type="match status" value="1"/>
</dbReference>
<dbReference type="InterPro" id="IPR006527">
    <property type="entry name" value="F-box-assoc_dom_typ1"/>
</dbReference>
<dbReference type="InParanoid" id="A0A2R6S099"/>
<feature type="domain" description="F-box" evidence="2">
    <location>
        <begin position="29"/>
        <end position="75"/>
    </location>
</feature>
<evidence type="ECO:0000313" key="4">
    <source>
        <dbReference type="Proteomes" id="UP000241394"/>
    </source>
</evidence>
<dbReference type="Gene3D" id="1.20.1280.50">
    <property type="match status" value="1"/>
</dbReference>
<dbReference type="STRING" id="1590841.A0A2R6S099"/>
<organism evidence="3 4">
    <name type="scientific">Actinidia chinensis var. chinensis</name>
    <name type="common">Chinese soft-hair kiwi</name>
    <dbReference type="NCBI Taxonomy" id="1590841"/>
    <lineage>
        <taxon>Eukaryota</taxon>
        <taxon>Viridiplantae</taxon>
        <taxon>Streptophyta</taxon>
        <taxon>Embryophyta</taxon>
        <taxon>Tracheophyta</taxon>
        <taxon>Spermatophyta</taxon>
        <taxon>Magnoliopsida</taxon>
        <taxon>eudicotyledons</taxon>
        <taxon>Gunneridae</taxon>
        <taxon>Pentapetalae</taxon>
        <taxon>asterids</taxon>
        <taxon>Ericales</taxon>
        <taxon>Actinidiaceae</taxon>
        <taxon>Actinidia</taxon>
    </lineage>
</organism>
<feature type="region of interest" description="Disordered" evidence="1">
    <location>
        <begin position="1"/>
        <end position="33"/>
    </location>
</feature>
<dbReference type="EMBL" id="NKQK01000001">
    <property type="protein sequence ID" value="PSS35700.1"/>
    <property type="molecule type" value="Genomic_DNA"/>
</dbReference>
<dbReference type="PROSITE" id="PS50181">
    <property type="entry name" value="FBOX"/>
    <property type="match status" value="1"/>
</dbReference>
<proteinExistence type="predicted"/>
<dbReference type="InterPro" id="IPR017451">
    <property type="entry name" value="F-box-assoc_interact_dom"/>
</dbReference>
<dbReference type="AlphaFoldDB" id="A0A2R6S099"/>
<dbReference type="NCBIfam" id="TIGR01640">
    <property type="entry name" value="F_box_assoc_1"/>
    <property type="match status" value="1"/>
</dbReference>
<dbReference type="InterPro" id="IPR001810">
    <property type="entry name" value="F-box_dom"/>
</dbReference>
<dbReference type="Proteomes" id="UP000241394">
    <property type="component" value="Chromosome LG1"/>
</dbReference>
<dbReference type="PANTHER" id="PTHR31672:SF13">
    <property type="entry name" value="F-BOX PROTEIN CPR30-LIKE"/>
    <property type="match status" value="1"/>
</dbReference>
<dbReference type="SUPFAM" id="SSF81383">
    <property type="entry name" value="F-box domain"/>
    <property type="match status" value="1"/>
</dbReference>
<dbReference type="Pfam" id="PF00646">
    <property type="entry name" value="F-box"/>
    <property type="match status" value="1"/>
</dbReference>